<dbReference type="InterPro" id="IPR029058">
    <property type="entry name" value="AB_hydrolase_fold"/>
</dbReference>
<dbReference type="GO" id="GO:0016042">
    <property type="term" value="P:lipid catabolic process"/>
    <property type="evidence" value="ECO:0007669"/>
    <property type="project" value="InterPro"/>
</dbReference>
<comment type="caution">
    <text evidence="1">The sequence shown here is derived from an EMBL/GenBank/DDBJ whole genome shotgun (WGS) entry which is preliminary data.</text>
</comment>
<accession>A0A9X2E9S6</accession>
<organism evidence="1 2">
    <name type="scientific">Nocardia pulmonis</name>
    <dbReference type="NCBI Taxonomy" id="2951408"/>
    <lineage>
        <taxon>Bacteria</taxon>
        <taxon>Bacillati</taxon>
        <taxon>Actinomycetota</taxon>
        <taxon>Actinomycetes</taxon>
        <taxon>Mycobacteriales</taxon>
        <taxon>Nocardiaceae</taxon>
        <taxon>Nocardia</taxon>
    </lineage>
</organism>
<reference evidence="1" key="1">
    <citation type="submission" date="2022-06" db="EMBL/GenBank/DDBJ databases">
        <title>Novel species in genus nocardia.</title>
        <authorList>
            <person name="Li F."/>
        </authorList>
    </citation>
    <scope>NUCLEOTIDE SEQUENCE</scope>
    <source>
        <strain evidence="1">CDC141</strain>
    </source>
</reference>
<dbReference type="EMBL" id="JAMRXG010000010">
    <property type="protein sequence ID" value="MCM6776389.1"/>
    <property type="molecule type" value="Genomic_DNA"/>
</dbReference>
<evidence type="ECO:0000313" key="2">
    <source>
        <dbReference type="Proteomes" id="UP001139157"/>
    </source>
</evidence>
<proteinExistence type="predicted"/>
<dbReference type="InterPro" id="IPR002918">
    <property type="entry name" value="Lipase_EstA/Esterase_EstB"/>
</dbReference>
<dbReference type="GO" id="GO:0016298">
    <property type="term" value="F:lipase activity"/>
    <property type="evidence" value="ECO:0007669"/>
    <property type="project" value="TreeGrafter"/>
</dbReference>
<dbReference type="SUPFAM" id="SSF53474">
    <property type="entry name" value="alpha/beta-Hydrolases"/>
    <property type="match status" value="1"/>
</dbReference>
<dbReference type="PANTHER" id="PTHR32015:SF1">
    <property type="entry name" value="LIPASE"/>
    <property type="match status" value="1"/>
</dbReference>
<protein>
    <submittedName>
        <fullName evidence="1">Lipase family protein</fullName>
    </submittedName>
</protein>
<gene>
    <name evidence="1" type="ORF">NDR86_23155</name>
</gene>
<dbReference type="PANTHER" id="PTHR32015">
    <property type="entry name" value="FASTING INDUCED LIPASE"/>
    <property type="match status" value="1"/>
</dbReference>
<dbReference type="Proteomes" id="UP001139157">
    <property type="component" value="Unassembled WGS sequence"/>
</dbReference>
<evidence type="ECO:0000313" key="1">
    <source>
        <dbReference type="EMBL" id="MCM6776389.1"/>
    </source>
</evidence>
<dbReference type="Gene3D" id="3.40.50.1820">
    <property type="entry name" value="alpha/beta hydrolase"/>
    <property type="match status" value="1"/>
</dbReference>
<keyword evidence="2" id="KW-1185">Reference proteome</keyword>
<dbReference type="AlphaFoldDB" id="A0A9X2E9S6"/>
<sequence>MLRDTDLAPQGANDWTCKPTAAHPRPVILLHGTWNSSLGSFSRLSPQLAQAGYCVFALNYGRPDVPGPGLVKPWIGAIGPIAESARQLGAFVERVLAATGADKVDMIGHSQGGLLARQYLKDGGGADPNDPAKNKVEKIITFGATNHGTTLSGIGSLVLVAQQNLGTGVIPLIDELIGPAGLEQLPGSDYLTALNADGDTVPGVEYTVIATQYDETSSPYYATYLTAGPGATVHNILLQDGCPIDVSTHNDMGYSPRVTSIVLRALDPIASPELVCTFNP</sequence>
<name>A0A9X2E9S6_9NOCA</name>
<dbReference type="Pfam" id="PF01674">
    <property type="entry name" value="Lipase_2"/>
    <property type="match status" value="1"/>
</dbReference>